<evidence type="ECO:0000256" key="2">
    <source>
        <dbReference type="SAM" id="SignalP"/>
    </source>
</evidence>
<dbReference type="PROSITE" id="PS51208">
    <property type="entry name" value="AUTOTRANSPORTER"/>
    <property type="match status" value="1"/>
</dbReference>
<evidence type="ECO:0000313" key="4">
    <source>
        <dbReference type="EMBL" id="GAT35493.1"/>
    </source>
</evidence>
<dbReference type="Pfam" id="PF12951">
    <property type="entry name" value="PATR"/>
    <property type="match status" value="6"/>
</dbReference>
<keyword evidence="5" id="KW-1185">Reference proteome</keyword>
<gene>
    <name evidence="4" type="ORF">TSACC_3560</name>
</gene>
<feature type="signal peptide" evidence="2">
    <location>
        <begin position="1"/>
        <end position="26"/>
    </location>
</feature>
<dbReference type="Proteomes" id="UP000076023">
    <property type="component" value="Unassembled WGS sequence"/>
</dbReference>
<sequence length="2232" mass="224425">MTARARIVCFCLLLTLTLGRVSPSWAQDVFYSGADNGFWFTPSNWSSGAVPTSDSSSETYINNFSTVRIDAAGATANRLNIAVFSGVGTGDGGLIVSGDGRLTTTSLYVGARENGTLSVIDGGQVIVAQNLAVGIGAGGNGSLTVFGAGSLFSSLDQLAIGTSGGEGFLKVEDGGRVDLASTLTVGGVNAGSKGHVHLYSGGILQVAYIQETDGQGTIDFDGGILQARENQSDFLRSFEAGDVTIGNGGGTIDTNGYNIGISSVIGGTGALTKIGAGTLTLSNTASNTFNGLIVRGGKVVIDTAAWVYGYAGDVVLGNSSSPGAADSAELAITGDQQAASSGLTIYQDGLLRGSGSGNRMFYSSLTMTGGHVFLDRSFLFLEGGLTTNASAASALIDGSGLFKLGGNPRTFTIADGSATYDLNAVVQLDNGVLVKDGAGTMRIAGNNSSNFSVNLKAGTVALANNGALGTGAFVVDGGTITPDSGDRSIANNITLNSGLTVAGSLDGSERNMTLSGVISGSGGLTKTGSGSLTLSGVNTYTGGTLVTGGRLIVANNSGLGNPGGFGDAAAASGSTAVIQVNSGITVNKALAMSNGGTIDNRGTIVSGFFAGVTGLNGGTVLNTGSISSTNGDGAYFEAGAAGSVTNTGGTIQGKGGNGAWLKGGGSIKNEEGGQILTISTDYDAIWIEGGAGTVDNLTGSTITGRYNGVTLVDGGTITNSGNSTIQTTGNGGQNGIQGSDAAVTVNNLDTSTISGRLRGVWLDAGGTVLNEGTISNTATSGSNIAGVRFSTTAATLINKGTINGGVLMANQAHTATLFSGSKINGALNMGTSASAALKLDGTGSQLLSDAVTGAITFRGALSKLGFGTWTLDKSLTSVASTDIQAGILKVNSTLSGSTSVRSGATLGGSGTLSGAVTVEDGGIIAAGNSPGVLTLGSLDLSNASLLNFELGNPSSDRIDVGGLLNLDGVLNVTAVTGFGAGTYRLFNYGSLTNDGLAFGSVAMPFEYQIDLSTPGQINLVVTAAEWQYWDDSQTTPNGTIEGGSGVWDTGTTNWTSSSGNANAAWNGSVGAVFKGAAGTVTIADGATVTTPAMSFQVDGYTIAGTGTGNLQLAGDGAIEVFGGATATIRAKITDGQLDKRQAGTLVLSGENNYAGGTTISAGTISAQNDSALGTGAVTIANGARLSVDTTQLLIGGLSGVAGSQVILDNGNAMGIDLASGSSTFAGNITGSLYGFLVKLGAGTQVLSGNNTFAGQVDVFGGELVFASNMALSSNAYLGAQFGQATIAGVDLTVAQLIGSTGSIVLNGGSLTLGGANAANTFGGAVSGTGALIMDGGNSSTQTISGANTYSGGTTVKSGTLALSGNGSLLSTGALSVDTNGTFNISALSGSATTVGDLSNAGSIVLGAKNLIFGAGGNTTLSGSITGTGGLTKQGAGTVRITSANLYSGGTTVNAGVLETANAAALGTGALTLGGNGMVALDSGTTLSVQALNWQSGGTFRFSLGSVTASTPYVSISSLLSQGGTGVFSFTDGGFQGNTTYDLLTFDSTSAVDASLFTANMVSGLGGIFVVRDNGDGTSTLTVRYSGSAQSNVINNYAPDWTPRNADFLVNGNVQSLAGNQQVNSLTFGNGSNLDILGLLQVTSGQLNVPQGLASISGGTLFLPDALIKLGAGQLNLLGYVLANGNGYVQDGTLSVNGVLSLKQLIVQFGAILKGAGTIIGDVLNQGTVAPGNSPGTLTIAGNFTQTGTGDLQIEVASSSVFDQLVVTGTASLGGTLAVQSYNGFQFAYGQQFNFLQAGNIMGSFDSITMPDPEIFRGRFLSNATTGTLLVAPTSYTLVAETQNQRNVAHALDSYIPATSGDREAVSIALDLQTAEQYPAAFDAIAPGYYETLTDTTIEQATAQNQFVAQRLSAVRLGARGFQAIGIEAPLVNDRNGKNVLDAKDGKDLLTPSPDNKWGVWALGNGIFSKVTSVSQIPNYRFQSGGFLVGADYAWSENFATGVFGGYQGTYAKYGNGSMSSVNSALFGGYATYQNGGFYSDAIVSGGYNGYIAKRAIQFSTIDRTARANPDGGQFSTYLDAGHDWQVGGFTFGPLVSAQYTYAGIAPFSETGADSLDLRLEQQNANSLRTNVGGRIAYTWNAGSHVVLIPEVRMFWQHEYLQNSTAIGASLDGGAGESFDYMTTVPGRDSVFAGAGVSAQFGEDFNAFVYYNTDFGRQDYLSQMISTGLGWKF</sequence>
<evidence type="ECO:0000313" key="5">
    <source>
        <dbReference type="Proteomes" id="UP000076023"/>
    </source>
</evidence>
<dbReference type="Gene3D" id="2.40.128.130">
    <property type="entry name" value="Autotransporter beta-domain"/>
    <property type="match status" value="1"/>
</dbReference>
<dbReference type="PANTHER" id="PTHR35037">
    <property type="entry name" value="C-TERMINAL REGION OF AIDA-LIKE PROTEIN"/>
    <property type="match status" value="1"/>
</dbReference>
<dbReference type="PANTHER" id="PTHR35037:SF3">
    <property type="entry name" value="C-TERMINAL REGION OF AIDA-LIKE PROTEIN"/>
    <property type="match status" value="1"/>
</dbReference>
<reference evidence="5" key="1">
    <citation type="journal article" date="2017" name="Genome Announc.">
        <title>Draft Genome Sequence of Terrimicrobium sacchariphilum NM-5T, a Facultative Anaerobic Soil Bacterium of the Class Spartobacteria.</title>
        <authorList>
            <person name="Qiu Y.L."/>
            <person name="Tourlousse D.M."/>
            <person name="Matsuura N."/>
            <person name="Ohashi A."/>
            <person name="Sekiguchi Y."/>
        </authorList>
    </citation>
    <scope>NUCLEOTIDE SEQUENCE [LARGE SCALE GENOMIC DNA]</scope>
    <source>
        <strain evidence="5">NM-5</strain>
    </source>
</reference>
<accession>A0A146GEF1</accession>
<organism evidence="4 5">
    <name type="scientific">Terrimicrobium sacchariphilum</name>
    <dbReference type="NCBI Taxonomy" id="690879"/>
    <lineage>
        <taxon>Bacteria</taxon>
        <taxon>Pseudomonadati</taxon>
        <taxon>Verrucomicrobiota</taxon>
        <taxon>Terrimicrobiia</taxon>
        <taxon>Terrimicrobiales</taxon>
        <taxon>Terrimicrobiaceae</taxon>
        <taxon>Terrimicrobium</taxon>
    </lineage>
</organism>
<dbReference type="EMBL" id="BDCO01000003">
    <property type="protein sequence ID" value="GAT35493.1"/>
    <property type="molecule type" value="Genomic_DNA"/>
</dbReference>
<dbReference type="SMART" id="SM00869">
    <property type="entry name" value="Autotransporter"/>
    <property type="match status" value="1"/>
</dbReference>
<dbReference type="Pfam" id="PF03797">
    <property type="entry name" value="Autotransporter"/>
    <property type="match status" value="1"/>
</dbReference>
<feature type="domain" description="Autotransporter" evidence="3">
    <location>
        <begin position="1952"/>
        <end position="2232"/>
    </location>
</feature>
<dbReference type="InterPro" id="IPR005546">
    <property type="entry name" value="Autotransporte_beta"/>
</dbReference>
<dbReference type="SUPFAM" id="SSF103515">
    <property type="entry name" value="Autotransporter"/>
    <property type="match status" value="1"/>
</dbReference>
<keyword evidence="1 2" id="KW-0732">Signal</keyword>
<dbReference type="InterPro" id="IPR051551">
    <property type="entry name" value="Autotransporter_adhesion"/>
</dbReference>
<dbReference type="InterPro" id="IPR011050">
    <property type="entry name" value="Pectin_lyase_fold/virulence"/>
</dbReference>
<dbReference type="Gene3D" id="2.160.20.20">
    <property type="match status" value="2"/>
</dbReference>
<evidence type="ECO:0000256" key="1">
    <source>
        <dbReference type="ARBA" id="ARBA00022729"/>
    </source>
</evidence>
<dbReference type="InParanoid" id="A0A146GEF1"/>
<dbReference type="OrthoDB" id="191127at2"/>
<proteinExistence type="predicted"/>
<dbReference type="SUPFAM" id="SSF51126">
    <property type="entry name" value="Pectin lyase-like"/>
    <property type="match status" value="4"/>
</dbReference>
<dbReference type="STRING" id="690879.TSACC_3560"/>
<name>A0A146GEF1_TERSA</name>
<comment type="caution">
    <text evidence="4">The sequence shown here is derived from an EMBL/GenBank/DDBJ whole genome shotgun (WGS) entry which is preliminary data.</text>
</comment>
<feature type="chain" id="PRO_5007524785" evidence="2">
    <location>
        <begin position="27"/>
        <end position="2232"/>
    </location>
</feature>
<dbReference type="NCBIfam" id="TIGR02601">
    <property type="entry name" value="autotrns_rpt"/>
    <property type="match status" value="5"/>
</dbReference>
<evidence type="ECO:0000259" key="3">
    <source>
        <dbReference type="PROSITE" id="PS51208"/>
    </source>
</evidence>
<protein>
    <submittedName>
        <fullName evidence="4">Autotransporter-associated beta strand repeat-containing protein</fullName>
    </submittedName>
</protein>
<dbReference type="InterPro" id="IPR036709">
    <property type="entry name" value="Autotransporte_beta_dom_sf"/>
</dbReference>
<dbReference type="InterPro" id="IPR013425">
    <property type="entry name" value="Autotrns_rpt"/>
</dbReference>
<dbReference type="InterPro" id="IPR012332">
    <property type="entry name" value="Autotransporter_pectin_lyase_C"/>
</dbReference>